<evidence type="ECO:0000313" key="2">
    <source>
        <dbReference type="EMBL" id="GAG89783.1"/>
    </source>
</evidence>
<keyword evidence="1" id="KW-0175">Coiled coil</keyword>
<evidence type="ECO:0000256" key="1">
    <source>
        <dbReference type="SAM" id="Coils"/>
    </source>
</evidence>
<dbReference type="Gene3D" id="1.10.287.1490">
    <property type="match status" value="1"/>
</dbReference>
<sequence>MMELLFLLMDTINDNISNTSTKNKCIIQVNSDTDNILMTKKINNLTKKINNMDKKLNESVCDPHKIEDLHKLQININDIKDLIQEFQDKLQNNTISINDINNKIKPSNSEIKDKTNLIENQIKTIEKKIKKLQNNFDEMKTTNDLMDSIDNNICWILSLIFIISQFNLFSKSLILMTTFCSFDLISVIFVVI</sequence>
<feature type="coiled-coil region" evidence="1">
    <location>
        <begin position="42"/>
        <end position="142"/>
    </location>
</feature>
<comment type="caution">
    <text evidence="2">The sequence shown here is derived from an EMBL/GenBank/DDBJ whole genome shotgun (WGS) entry which is preliminary data.</text>
</comment>
<dbReference type="EMBL" id="BART01011992">
    <property type="protein sequence ID" value="GAG89783.1"/>
    <property type="molecule type" value="Genomic_DNA"/>
</dbReference>
<protein>
    <submittedName>
        <fullName evidence="2">Uncharacterized protein</fullName>
    </submittedName>
</protein>
<reference evidence="2" key="1">
    <citation type="journal article" date="2014" name="Front. Microbiol.">
        <title>High frequency of phylogenetically diverse reductive dehalogenase-homologous genes in deep subseafloor sedimentary metagenomes.</title>
        <authorList>
            <person name="Kawai M."/>
            <person name="Futagami T."/>
            <person name="Toyoda A."/>
            <person name="Takaki Y."/>
            <person name="Nishi S."/>
            <person name="Hori S."/>
            <person name="Arai W."/>
            <person name="Tsubouchi T."/>
            <person name="Morono Y."/>
            <person name="Uchiyama I."/>
            <person name="Ito T."/>
            <person name="Fujiyama A."/>
            <person name="Inagaki F."/>
            <person name="Takami H."/>
        </authorList>
    </citation>
    <scope>NUCLEOTIDE SEQUENCE</scope>
    <source>
        <strain evidence="2">Expedition CK06-06</strain>
    </source>
</reference>
<name>X1BZY6_9ZZZZ</name>
<accession>X1BZY6</accession>
<gene>
    <name evidence="2" type="ORF">S01H4_25253</name>
</gene>
<proteinExistence type="predicted"/>
<dbReference type="AlphaFoldDB" id="X1BZY6"/>
<organism evidence="2">
    <name type="scientific">marine sediment metagenome</name>
    <dbReference type="NCBI Taxonomy" id="412755"/>
    <lineage>
        <taxon>unclassified sequences</taxon>
        <taxon>metagenomes</taxon>
        <taxon>ecological metagenomes</taxon>
    </lineage>
</organism>